<protein>
    <submittedName>
        <fullName evidence="2">Uncharacterized protein</fullName>
    </submittedName>
</protein>
<evidence type="ECO:0000313" key="3">
    <source>
        <dbReference type="Proteomes" id="UP000516380"/>
    </source>
</evidence>
<keyword evidence="3" id="KW-1185">Reference proteome</keyword>
<evidence type="ECO:0000256" key="1">
    <source>
        <dbReference type="SAM" id="MobiDB-lite"/>
    </source>
</evidence>
<organism evidence="2 3">
    <name type="scientific">Mycobacterium kansasii</name>
    <dbReference type="NCBI Taxonomy" id="1768"/>
    <lineage>
        <taxon>Bacteria</taxon>
        <taxon>Bacillati</taxon>
        <taxon>Actinomycetota</taxon>
        <taxon>Actinomycetes</taxon>
        <taxon>Mycobacteriales</taxon>
        <taxon>Mycobacteriaceae</taxon>
        <taxon>Mycobacterium</taxon>
    </lineage>
</organism>
<feature type="region of interest" description="Disordered" evidence="1">
    <location>
        <begin position="83"/>
        <end position="107"/>
    </location>
</feature>
<reference evidence="2 3" key="1">
    <citation type="submission" date="2020-07" db="EMBL/GenBank/DDBJ databases">
        <title>Mycobacterium kansasii (former subtype) with zoonotic potential isolated from diseased indoor pet cat, Japan.</title>
        <authorList>
            <person name="Fukano H."/>
            <person name="Terazono T."/>
            <person name="Hoshino Y."/>
        </authorList>
    </citation>
    <scope>NUCLEOTIDE SEQUENCE [LARGE SCALE GENOMIC DNA]</scope>
    <source>
        <strain evidence="2 3">Kuro-I</strain>
    </source>
</reference>
<sequence length="129" mass="14330">MGVALRVVERHHHAGAVDRVHTRLTGQLGGPPEHRRQCGIRRRNVCRLDLFGQRVPLGIQPVHRRLGVADEIDEPRRVAAANLRTAGNPVRRGQQQAGEQAHQRNAETPRRAALIGHHVSVSWSRGQLG</sequence>
<dbReference type="Proteomes" id="UP000516380">
    <property type="component" value="Chromosome"/>
</dbReference>
<accession>A0A7G1IR50</accession>
<dbReference type="AlphaFoldDB" id="A0A7G1IR50"/>
<evidence type="ECO:0000313" key="2">
    <source>
        <dbReference type="EMBL" id="BCI92429.1"/>
    </source>
</evidence>
<name>A0A7G1IR50_MYCKA</name>
<gene>
    <name evidence="2" type="ORF">NIIDMKKI_76350</name>
</gene>
<proteinExistence type="predicted"/>
<dbReference type="EMBL" id="AP023343">
    <property type="protein sequence ID" value="BCI92429.1"/>
    <property type="molecule type" value="Genomic_DNA"/>
</dbReference>